<gene>
    <name evidence="5" type="ORF">glysoja_050023</name>
</gene>
<protein>
    <submittedName>
        <fullName evidence="5">SKP1-like protein 1A</fullName>
    </submittedName>
</protein>
<dbReference type="AlphaFoldDB" id="A0A0B2RNU6"/>
<dbReference type="PANTHER" id="PTHR11165">
    <property type="entry name" value="SKP1"/>
    <property type="match status" value="1"/>
</dbReference>
<evidence type="ECO:0000259" key="4">
    <source>
        <dbReference type="Pfam" id="PF03931"/>
    </source>
</evidence>
<dbReference type="InterPro" id="IPR016073">
    <property type="entry name" value="Skp1_comp_POZ"/>
</dbReference>
<evidence type="ECO:0000313" key="5">
    <source>
        <dbReference type="EMBL" id="KHN33984.1"/>
    </source>
</evidence>
<evidence type="ECO:0000256" key="2">
    <source>
        <dbReference type="ARBA" id="ARBA00009993"/>
    </source>
</evidence>
<dbReference type="SMART" id="SM00512">
    <property type="entry name" value="Skp1"/>
    <property type="match status" value="1"/>
</dbReference>
<feature type="domain" description="SKP1 component POZ" evidence="4">
    <location>
        <begin position="6"/>
        <end position="64"/>
    </location>
</feature>
<sequence>MALTKNITLKSLDGEAFEVEEAVAVKSQMIKHMIEDNCADNRVPLPNATNKILAEVIKYCKKHVDANCIDEKPSEDELTAWEADFVKVD</sequence>
<dbReference type="EMBL" id="KN649327">
    <property type="protein sequence ID" value="KHN33984.1"/>
    <property type="molecule type" value="Genomic_DNA"/>
</dbReference>
<name>A0A0B2RNU6_GLYSO</name>
<evidence type="ECO:0000256" key="3">
    <source>
        <dbReference type="ARBA" id="ARBA00022786"/>
    </source>
</evidence>
<dbReference type="InterPro" id="IPR011333">
    <property type="entry name" value="SKP1/BTB/POZ_sf"/>
</dbReference>
<organism evidence="5">
    <name type="scientific">Glycine soja</name>
    <name type="common">Wild soybean</name>
    <dbReference type="NCBI Taxonomy" id="3848"/>
    <lineage>
        <taxon>Eukaryota</taxon>
        <taxon>Viridiplantae</taxon>
        <taxon>Streptophyta</taxon>
        <taxon>Embryophyta</taxon>
        <taxon>Tracheophyta</taxon>
        <taxon>Spermatophyta</taxon>
        <taxon>Magnoliopsida</taxon>
        <taxon>eudicotyledons</taxon>
        <taxon>Gunneridae</taxon>
        <taxon>Pentapetalae</taxon>
        <taxon>rosids</taxon>
        <taxon>fabids</taxon>
        <taxon>Fabales</taxon>
        <taxon>Fabaceae</taxon>
        <taxon>Papilionoideae</taxon>
        <taxon>50 kb inversion clade</taxon>
        <taxon>NPAAA clade</taxon>
        <taxon>indigoferoid/millettioid clade</taxon>
        <taxon>Phaseoleae</taxon>
        <taxon>Glycine</taxon>
        <taxon>Glycine subgen. Soja</taxon>
    </lineage>
</organism>
<dbReference type="InterPro" id="IPR001232">
    <property type="entry name" value="SKP1-like"/>
</dbReference>
<dbReference type="SUPFAM" id="SSF54695">
    <property type="entry name" value="POZ domain"/>
    <property type="match status" value="1"/>
</dbReference>
<dbReference type="Pfam" id="PF03931">
    <property type="entry name" value="Skp1_POZ"/>
    <property type="match status" value="1"/>
</dbReference>
<dbReference type="Gramene" id="XM_028367208.1">
    <property type="protein sequence ID" value="XP_028223009.1"/>
    <property type="gene ID" value="LOC114404096"/>
</dbReference>
<dbReference type="UniPathway" id="UPA00143"/>
<evidence type="ECO:0000256" key="1">
    <source>
        <dbReference type="ARBA" id="ARBA00004906"/>
    </source>
</evidence>
<dbReference type="InterPro" id="IPR016897">
    <property type="entry name" value="SKP1"/>
</dbReference>
<dbReference type="Gene3D" id="3.30.710.10">
    <property type="entry name" value="Potassium Channel Kv1.1, Chain A"/>
    <property type="match status" value="1"/>
</dbReference>
<dbReference type="GO" id="GO:0009867">
    <property type="term" value="P:jasmonic acid mediated signaling pathway"/>
    <property type="evidence" value="ECO:0007669"/>
    <property type="project" value="UniProtKB-ARBA"/>
</dbReference>
<dbReference type="GO" id="GO:0016567">
    <property type="term" value="P:protein ubiquitination"/>
    <property type="evidence" value="ECO:0007669"/>
    <property type="project" value="UniProtKB-UniPathway"/>
</dbReference>
<keyword evidence="3" id="KW-0833">Ubl conjugation pathway</keyword>
<dbReference type="Proteomes" id="UP000053555">
    <property type="component" value="Unassembled WGS sequence"/>
</dbReference>
<reference evidence="5" key="1">
    <citation type="submission" date="2014-07" db="EMBL/GenBank/DDBJ databases">
        <title>Identification of a novel salt tolerance gene in wild soybean by whole-genome sequencing.</title>
        <authorList>
            <person name="Lam H.-M."/>
            <person name="Qi X."/>
            <person name="Li M.-W."/>
            <person name="Liu X."/>
            <person name="Xie M."/>
            <person name="Ni M."/>
            <person name="Xu X."/>
        </authorList>
    </citation>
    <scope>NUCLEOTIDE SEQUENCE [LARGE SCALE GENOMIC DNA]</scope>
    <source>
        <tissue evidence="5">Root</tissue>
    </source>
</reference>
<dbReference type="GO" id="GO:0006511">
    <property type="term" value="P:ubiquitin-dependent protein catabolic process"/>
    <property type="evidence" value="ECO:0007669"/>
    <property type="project" value="InterPro"/>
</dbReference>
<comment type="pathway">
    <text evidence="1">Protein modification; protein ubiquitination.</text>
</comment>
<accession>A0A0B2RNU6</accession>
<proteinExistence type="inferred from homology"/>
<comment type="similarity">
    <text evidence="2">Belongs to the SKP1 family.</text>
</comment>